<evidence type="ECO:0000256" key="1">
    <source>
        <dbReference type="SAM" id="MobiDB-lite"/>
    </source>
</evidence>
<sequence>MRLSLSRDWQSARNTIARAKNPSGNTQNFQREAGTQK</sequence>
<protein>
    <submittedName>
        <fullName evidence="2">Uncharacterized protein</fullName>
    </submittedName>
</protein>
<reference evidence="2" key="1">
    <citation type="submission" date="2014-11" db="EMBL/GenBank/DDBJ databases">
        <authorList>
            <person name="Amaro Gonzalez C."/>
        </authorList>
    </citation>
    <scope>NUCLEOTIDE SEQUENCE</scope>
</reference>
<feature type="compositionally biased region" description="Polar residues" evidence="1">
    <location>
        <begin position="22"/>
        <end position="37"/>
    </location>
</feature>
<dbReference type="AlphaFoldDB" id="A0A0E9R614"/>
<reference evidence="2" key="2">
    <citation type="journal article" date="2015" name="Fish Shellfish Immunol.">
        <title>Early steps in the European eel (Anguilla anguilla)-Vibrio vulnificus interaction in the gills: Role of the RtxA13 toxin.</title>
        <authorList>
            <person name="Callol A."/>
            <person name="Pajuelo D."/>
            <person name="Ebbesson L."/>
            <person name="Teles M."/>
            <person name="MacKenzie S."/>
            <person name="Amaro C."/>
        </authorList>
    </citation>
    <scope>NUCLEOTIDE SEQUENCE</scope>
</reference>
<organism evidence="2">
    <name type="scientific">Anguilla anguilla</name>
    <name type="common">European freshwater eel</name>
    <name type="synonym">Muraena anguilla</name>
    <dbReference type="NCBI Taxonomy" id="7936"/>
    <lineage>
        <taxon>Eukaryota</taxon>
        <taxon>Metazoa</taxon>
        <taxon>Chordata</taxon>
        <taxon>Craniata</taxon>
        <taxon>Vertebrata</taxon>
        <taxon>Euteleostomi</taxon>
        <taxon>Actinopterygii</taxon>
        <taxon>Neopterygii</taxon>
        <taxon>Teleostei</taxon>
        <taxon>Anguilliformes</taxon>
        <taxon>Anguillidae</taxon>
        <taxon>Anguilla</taxon>
    </lineage>
</organism>
<name>A0A0E9R614_ANGAN</name>
<evidence type="ECO:0000313" key="2">
    <source>
        <dbReference type="EMBL" id="JAH23900.1"/>
    </source>
</evidence>
<proteinExistence type="predicted"/>
<dbReference type="EMBL" id="GBXM01084677">
    <property type="protein sequence ID" value="JAH23900.1"/>
    <property type="molecule type" value="Transcribed_RNA"/>
</dbReference>
<feature type="region of interest" description="Disordered" evidence="1">
    <location>
        <begin position="15"/>
        <end position="37"/>
    </location>
</feature>
<accession>A0A0E9R614</accession>